<dbReference type="AlphaFoldDB" id="A0A4E0QVV0"/>
<feature type="non-terminal residue" evidence="6">
    <location>
        <position position="1"/>
    </location>
</feature>
<dbReference type="PANTHER" id="PTHR48010">
    <property type="entry name" value="OS05G0588300 PROTEIN"/>
    <property type="match status" value="1"/>
</dbReference>
<keyword evidence="2" id="KW-0812">Transmembrane</keyword>
<comment type="caution">
    <text evidence="6">The sequence shown here is derived from an EMBL/GenBank/DDBJ whole genome shotgun (WGS) entry which is preliminary data.</text>
</comment>
<protein>
    <recommendedName>
        <fullName evidence="8">Leucine-rich repeat-containing N-terminal plant-type domain-containing protein</fullName>
    </recommendedName>
</protein>
<evidence type="ECO:0008006" key="8">
    <source>
        <dbReference type="Google" id="ProtNLM"/>
    </source>
</evidence>
<accession>A0A4E0QVV0</accession>
<reference evidence="6 7" key="1">
    <citation type="journal article" date="2016" name="Front. Microbiol.">
        <title>Single-Cell (Meta-)Genomics of a Dimorphic Candidatus Thiomargarita nelsonii Reveals Genomic Plasticity.</title>
        <authorList>
            <person name="Flood B.E."/>
            <person name="Fliss P."/>
            <person name="Jones D.S."/>
            <person name="Dick G.J."/>
            <person name="Jain S."/>
            <person name="Kaster A.K."/>
            <person name="Winkel M."/>
            <person name="Mussmann M."/>
            <person name="Bailey J."/>
        </authorList>
    </citation>
    <scope>NUCLEOTIDE SEQUENCE [LARGE SCALE GENOMIC DNA]</scope>
    <source>
        <strain evidence="6">Hydrate Ridge</strain>
    </source>
</reference>
<evidence type="ECO:0000256" key="4">
    <source>
        <dbReference type="ARBA" id="ARBA00022989"/>
    </source>
</evidence>
<evidence type="ECO:0000256" key="1">
    <source>
        <dbReference type="ARBA" id="ARBA00004370"/>
    </source>
</evidence>
<proteinExistence type="predicted"/>
<evidence type="ECO:0000256" key="2">
    <source>
        <dbReference type="ARBA" id="ARBA00022692"/>
    </source>
</evidence>
<dbReference type="GO" id="GO:0016020">
    <property type="term" value="C:membrane"/>
    <property type="evidence" value="ECO:0007669"/>
    <property type="project" value="UniProtKB-SubCell"/>
</dbReference>
<evidence type="ECO:0000313" key="7">
    <source>
        <dbReference type="Proteomes" id="UP000030428"/>
    </source>
</evidence>
<organism evidence="6 7">
    <name type="scientific">Candidatus Thiomargarita nelsonii</name>
    <dbReference type="NCBI Taxonomy" id="1003181"/>
    <lineage>
        <taxon>Bacteria</taxon>
        <taxon>Pseudomonadati</taxon>
        <taxon>Pseudomonadota</taxon>
        <taxon>Gammaproteobacteria</taxon>
        <taxon>Thiotrichales</taxon>
        <taxon>Thiotrichaceae</taxon>
        <taxon>Thiomargarita</taxon>
    </lineage>
</organism>
<dbReference type="Pfam" id="PF00560">
    <property type="entry name" value="LRR_1"/>
    <property type="match status" value="1"/>
</dbReference>
<keyword evidence="4" id="KW-1133">Transmembrane helix</keyword>
<comment type="subcellular location">
    <subcellularLocation>
        <location evidence="1">Membrane</location>
    </subcellularLocation>
</comment>
<dbReference type="InterPro" id="IPR050994">
    <property type="entry name" value="At_inactive_RLKs"/>
</dbReference>
<evidence type="ECO:0000256" key="3">
    <source>
        <dbReference type="ARBA" id="ARBA00022737"/>
    </source>
</evidence>
<keyword evidence="5" id="KW-0472">Membrane</keyword>
<dbReference type="InterPro" id="IPR001611">
    <property type="entry name" value="Leu-rich_rpt"/>
</dbReference>
<dbReference type="FunFam" id="3.80.10.10:FF:000129">
    <property type="entry name" value="Leucine-rich repeat receptor-like kinase"/>
    <property type="match status" value="1"/>
</dbReference>
<sequence>LYDSTEGDNWHDNSGWKMTNTPCNWYGVACKKGSVGELELSNNNLKGAISIKFFKLNKLKSLVLSDNDIDASILKNVKKLKNLKTLWLNKCKLSGKLPNSLMKLKKLSDLDLNDNCLKTKVSKKLKKWLDELNPGWDETQTNCLY</sequence>
<evidence type="ECO:0000256" key="5">
    <source>
        <dbReference type="ARBA" id="ARBA00023136"/>
    </source>
</evidence>
<dbReference type="Proteomes" id="UP000030428">
    <property type="component" value="Unassembled WGS sequence"/>
</dbReference>
<dbReference type="SUPFAM" id="SSF52058">
    <property type="entry name" value="L domain-like"/>
    <property type="match status" value="1"/>
</dbReference>
<keyword evidence="3" id="KW-0677">Repeat</keyword>
<name>A0A4E0QVV0_9GAMM</name>
<dbReference type="InterPro" id="IPR032675">
    <property type="entry name" value="LRR_dom_sf"/>
</dbReference>
<dbReference type="EMBL" id="JSZA02000231">
    <property type="protein sequence ID" value="TGN99942.1"/>
    <property type="molecule type" value="Genomic_DNA"/>
</dbReference>
<keyword evidence="7" id="KW-1185">Reference proteome</keyword>
<evidence type="ECO:0000313" key="6">
    <source>
        <dbReference type="EMBL" id="TGN99942.1"/>
    </source>
</evidence>
<gene>
    <name evidence="6" type="ORF">PN36_30670</name>
</gene>
<dbReference type="PANTHER" id="PTHR48010:SF58">
    <property type="entry name" value="RECEPTOR PROTEIN KINASE-LIKE PROTEIN ZAR1"/>
    <property type="match status" value="1"/>
</dbReference>
<dbReference type="Gene3D" id="3.80.10.10">
    <property type="entry name" value="Ribonuclease Inhibitor"/>
    <property type="match status" value="1"/>
</dbReference>